<dbReference type="Pfam" id="PF05050">
    <property type="entry name" value="Methyltransf_21"/>
    <property type="match status" value="1"/>
</dbReference>
<dbReference type="InterPro" id="IPR029063">
    <property type="entry name" value="SAM-dependent_MTases_sf"/>
</dbReference>
<evidence type="ECO:0000313" key="2">
    <source>
        <dbReference type="EMBL" id="PRY42010.1"/>
    </source>
</evidence>
<dbReference type="PANTHER" id="PTHR34203:SF15">
    <property type="entry name" value="SLL1173 PROTEIN"/>
    <property type="match status" value="1"/>
</dbReference>
<accession>A0A2T0T8N3</accession>
<comment type="caution">
    <text evidence="2">The sequence shown here is derived from an EMBL/GenBank/DDBJ whole genome shotgun (WGS) entry which is preliminary data.</text>
</comment>
<dbReference type="RefSeq" id="WP_106137205.1">
    <property type="nucleotide sequence ID" value="NZ_PVTE01000005.1"/>
</dbReference>
<dbReference type="SUPFAM" id="SSF53335">
    <property type="entry name" value="S-adenosyl-L-methionine-dependent methyltransferases"/>
    <property type="match status" value="1"/>
</dbReference>
<dbReference type="NCBIfam" id="TIGR01444">
    <property type="entry name" value="fkbM_fam"/>
    <property type="match status" value="1"/>
</dbReference>
<dbReference type="EMBL" id="PVTE01000005">
    <property type="protein sequence ID" value="PRY42010.1"/>
    <property type="molecule type" value="Genomic_DNA"/>
</dbReference>
<dbReference type="InterPro" id="IPR006342">
    <property type="entry name" value="FkbM_mtfrase"/>
</dbReference>
<keyword evidence="3" id="KW-1185">Reference proteome</keyword>
<reference evidence="2 3" key="1">
    <citation type="submission" date="2018-03" db="EMBL/GenBank/DDBJ databases">
        <title>Genomic Encyclopedia of Archaeal and Bacterial Type Strains, Phase II (KMG-II): from individual species to whole genera.</title>
        <authorList>
            <person name="Goeker M."/>
        </authorList>
    </citation>
    <scope>NUCLEOTIDE SEQUENCE [LARGE SCALE GENOMIC DNA]</scope>
    <source>
        <strain evidence="2 3">DSM 28354</strain>
    </source>
</reference>
<evidence type="ECO:0000313" key="3">
    <source>
        <dbReference type="Proteomes" id="UP000238375"/>
    </source>
</evidence>
<dbReference type="InterPro" id="IPR052514">
    <property type="entry name" value="SAM-dependent_MTase"/>
</dbReference>
<dbReference type="AlphaFoldDB" id="A0A2T0T8N3"/>
<dbReference type="PANTHER" id="PTHR34203">
    <property type="entry name" value="METHYLTRANSFERASE, FKBM FAMILY PROTEIN"/>
    <property type="match status" value="1"/>
</dbReference>
<dbReference type="GO" id="GO:0032259">
    <property type="term" value="P:methylation"/>
    <property type="evidence" value="ECO:0007669"/>
    <property type="project" value="UniProtKB-KW"/>
</dbReference>
<keyword evidence="2" id="KW-0808">Transferase</keyword>
<dbReference type="Proteomes" id="UP000238375">
    <property type="component" value="Unassembled WGS sequence"/>
</dbReference>
<sequence>MWLFKYLFTNLYRAVQTADGRQLLWLFFRYAGRPRHQAGSISFNNYRFQVPDALSFVWQFKEIFADESYRFNTTATHPVILDCGANIGTSLAYFRQTYPAARIIAFEADPAIGEVLTKNLRDNNIPDIEIVNKAVWIDEQGLDFGTGDADAASMFSDTGRRRVPSVRLRDYLLREPRIDMLKIDIEGAETAVLTDCRDALAHVQNLFVEFHAYIGYPQTLGEVIQVLEAAGFRYYMDSNQGRTRPLVNHRYRGNDLMDLQLNIFAYRP</sequence>
<keyword evidence="2" id="KW-0489">Methyltransferase</keyword>
<gene>
    <name evidence="2" type="ORF">CLV58_105213</name>
</gene>
<name>A0A2T0T8N3_9BACT</name>
<evidence type="ECO:0000259" key="1">
    <source>
        <dbReference type="Pfam" id="PF05050"/>
    </source>
</evidence>
<dbReference type="Gene3D" id="3.40.50.150">
    <property type="entry name" value="Vaccinia Virus protein VP39"/>
    <property type="match status" value="1"/>
</dbReference>
<proteinExistence type="predicted"/>
<protein>
    <submittedName>
        <fullName evidence="2">FkbM family methyltransferase</fullName>
    </submittedName>
</protein>
<organism evidence="2 3">
    <name type="scientific">Spirosoma oryzae</name>
    <dbReference type="NCBI Taxonomy" id="1469603"/>
    <lineage>
        <taxon>Bacteria</taxon>
        <taxon>Pseudomonadati</taxon>
        <taxon>Bacteroidota</taxon>
        <taxon>Cytophagia</taxon>
        <taxon>Cytophagales</taxon>
        <taxon>Cytophagaceae</taxon>
        <taxon>Spirosoma</taxon>
    </lineage>
</organism>
<feature type="domain" description="Methyltransferase FkbM" evidence="1">
    <location>
        <begin position="82"/>
        <end position="234"/>
    </location>
</feature>
<dbReference type="GO" id="GO:0008168">
    <property type="term" value="F:methyltransferase activity"/>
    <property type="evidence" value="ECO:0007669"/>
    <property type="project" value="UniProtKB-KW"/>
</dbReference>
<dbReference type="OrthoDB" id="9812600at2"/>